<dbReference type="PATRIC" id="fig|1807.14.peg.4246"/>
<gene>
    <name evidence="1" type="ORF">MOBUDSM44075_04217</name>
</gene>
<comment type="caution">
    <text evidence="1">The sequence shown here is derived from an EMBL/GenBank/DDBJ whole genome shotgun (WGS) entry which is preliminary data.</text>
</comment>
<evidence type="ECO:0000313" key="1">
    <source>
        <dbReference type="EMBL" id="KMO71385.1"/>
    </source>
</evidence>
<name>A0A0J6VK45_9MYCO</name>
<sequence length="46" mass="4734">MIPAVSVSECGKDMGIAIALSANVIASEATCQTSLDAGAVSRRWPR</sequence>
<reference evidence="1 2" key="1">
    <citation type="journal article" date="2015" name="Genome Biol. Evol.">
        <title>Characterization of Three Mycobacterium spp. with Potential Use in Bioremediation by Genome Sequencing and Comparative Genomics.</title>
        <authorList>
            <person name="Das S."/>
            <person name="Pettersson B.M."/>
            <person name="Behra P.R."/>
            <person name="Ramesh M."/>
            <person name="Dasgupta S."/>
            <person name="Bhattacharya A."/>
            <person name="Kirsebom L.A."/>
        </authorList>
    </citation>
    <scope>NUCLEOTIDE SEQUENCE [LARGE SCALE GENOMIC DNA]</scope>
    <source>
        <strain evidence="1 2">DSM 44075</strain>
    </source>
</reference>
<dbReference type="Proteomes" id="UP000036313">
    <property type="component" value="Unassembled WGS sequence"/>
</dbReference>
<dbReference type="AlphaFoldDB" id="A0A0J6VK45"/>
<proteinExistence type="predicted"/>
<evidence type="ECO:0000313" key="2">
    <source>
        <dbReference type="Proteomes" id="UP000036313"/>
    </source>
</evidence>
<dbReference type="EMBL" id="JYNU01000041">
    <property type="protein sequence ID" value="KMO71385.1"/>
    <property type="molecule type" value="Genomic_DNA"/>
</dbReference>
<accession>A0A0J6VK45</accession>
<protein>
    <submittedName>
        <fullName evidence="1">Uncharacterized protein</fullName>
    </submittedName>
</protein>
<organism evidence="1 2">
    <name type="scientific">Mycolicibacterium obuense</name>
    <dbReference type="NCBI Taxonomy" id="1807"/>
    <lineage>
        <taxon>Bacteria</taxon>
        <taxon>Bacillati</taxon>
        <taxon>Actinomycetota</taxon>
        <taxon>Actinomycetes</taxon>
        <taxon>Mycobacteriales</taxon>
        <taxon>Mycobacteriaceae</taxon>
        <taxon>Mycolicibacterium</taxon>
    </lineage>
</organism>